<dbReference type="SUPFAM" id="SSF56176">
    <property type="entry name" value="FAD-binding/transporter-associated domain-like"/>
    <property type="match status" value="1"/>
</dbReference>
<accession>A0A7L9RUR7</accession>
<dbReference type="InterPro" id="IPR036635">
    <property type="entry name" value="MurB_C_sf"/>
</dbReference>
<comment type="catalytic activity">
    <reaction evidence="18 19">
        <text>UDP-N-acetyl-alpha-D-muramate + NADP(+) = UDP-N-acetyl-3-O-(1-carboxyvinyl)-alpha-D-glucosamine + NADPH + H(+)</text>
        <dbReference type="Rhea" id="RHEA:12248"/>
        <dbReference type="ChEBI" id="CHEBI:15378"/>
        <dbReference type="ChEBI" id="CHEBI:57783"/>
        <dbReference type="ChEBI" id="CHEBI:58349"/>
        <dbReference type="ChEBI" id="CHEBI:68483"/>
        <dbReference type="ChEBI" id="CHEBI:70757"/>
        <dbReference type="EC" id="1.3.1.98"/>
    </reaction>
</comment>
<dbReference type="Gene3D" id="3.90.78.10">
    <property type="entry name" value="UDP-N-acetylenolpyruvoylglucosamine reductase, C-terminal domain"/>
    <property type="match status" value="1"/>
</dbReference>
<dbReference type="InterPro" id="IPR003170">
    <property type="entry name" value="MurB"/>
</dbReference>
<evidence type="ECO:0000256" key="18">
    <source>
        <dbReference type="ARBA" id="ARBA00048914"/>
    </source>
</evidence>
<organism evidence="21 22">
    <name type="scientific">Candidatus Bodocaedibacter vickermanii</name>
    <dbReference type="NCBI Taxonomy" id="2741701"/>
    <lineage>
        <taxon>Bacteria</taxon>
        <taxon>Pseudomonadati</taxon>
        <taxon>Pseudomonadota</taxon>
        <taxon>Alphaproteobacteria</taxon>
        <taxon>Holosporales</taxon>
        <taxon>Candidatus Paracaedibacteraceae</taxon>
        <taxon>Candidatus Bodocaedibacter</taxon>
    </lineage>
</organism>
<protein>
    <recommendedName>
        <fullName evidence="6 19">UDP-N-acetylenolpyruvoylglucosamine reductase</fullName>
        <ecNumber evidence="5 19">1.3.1.98</ecNumber>
    </recommendedName>
    <alternativeName>
        <fullName evidence="17 19">UDP-N-acetylmuramate dehydrogenase</fullName>
    </alternativeName>
</protein>
<evidence type="ECO:0000256" key="11">
    <source>
        <dbReference type="ARBA" id="ARBA00022857"/>
    </source>
</evidence>
<evidence type="ECO:0000256" key="10">
    <source>
        <dbReference type="ARBA" id="ARBA00022827"/>
    </source>
</evidence>
<reference evidence="21 22" key="1">
    <citation type="submission" date="2020-06" db="EMBL/GenBank/DDBJ databases">
        <title>The endosymbiont of the kinetoplastid Bodo saltans is a Paracaedibacter-like alpha-proteobacterium possessing a putative toxin-antitoxin system.</title>
        <authorList>
            <person name="Midha S."/>
            <person name="Rigden D.J."/>
            <person name="Siozios S."/>
            <person name="Hurst G.D.D."/>
            <person name="Jackson A.P."/>
        </authorList>
    </citation>
    <scope>NUCLEOTIDE SEQUENCE [LARGE SCALE GENOMIC DNA]</scope>
    <source>
        <strain evidence="21">Lake Konstanz</strain>
    </source>
</reference>
<keyword evidence="7 19" id="KW-0963">Cytoplasm</keyword>
<evidence type="ECO:0000256" key="15">
    <source>
        <dbReference type="ARBA" id="ARBA00023306"/>
    </source>
</evidence>
<keyword evidence="14 19" id="KW-0560">Oxidoreductase</keyword>
<dbReference type="Proteomes" id="UP000594001">
    <property type="component" value="Chromosome"/>
</dbReference>
<dbReference type="GO" id="GO:0008360">
    <property type="term" value="P:regulation of cell shape"/>
    <property type="evidence" value="ECO:0007669"/>
    <property type="project" value="UniProtKB-KW"/>
</dbReference>
<evidence type="ECO:0000256" key="7">
    <source>
        <dbReference type="ARBA" id="ARBA00022490"/>
    </source>
</evidence>
<feature type="domain" description="FAD-binding PCMH-type" evidence="20">
    <location>
        <begin position="46"/>
        <end position="210"/>
    </location>
</feature>
<dbReference type="SUPFAM" id="SSF56194">
    <property type="entry name" value="Uridine diphospho-N-Acetylenolpyruvylglucosamine reductase, MurB, C-terminal domain"/>
    <property type="match status" value="1"/>
</dbReference>
<keyword evidence="13 19" id="KW-0573">Peptidoglycan synthesis</keyword>
<keyword evidence="9 19" id="KW-0285">Flavoprotein</keyword>
<evidence type="ECO:0000256" key="16">
    <source>
        <dbReference type="ARBA" id="ARBA00023316"/>
    </source>
</evidence>
<feature type="active site" evidence="19">
    <location>
        <position position="310"/>
    </location>
</feature>
<dbReference type="GO" id="GO:0008762">
    <property type="term" value="F:UDP-N-acetylmuramate dehydrogenase activity"/>
    <property type="evidence" value="ECO:0007669"/>
    <property type="project" value="UniProtKB-UniRule"/>
</dbReference>
<dbReference type="NCBIfam" id="NF010480">
    <property type="entry name" value="PRK13905.1"/>
    <property type="match status" value="1"/>
</dbReference>
<evidence type="ECO:0000256" key="12">
    <source>
        <dbReference type="ARBA" id="ARBA00022960"/>
    </source>
</evidence>
<dbReference type="Gene3D" id="3.30.43.10">
    <property type="entry name" value="Uridine Diphospho-n-acetylenolpyruvylglucosamine Reductase, domain 2"/>
    <property type="match status" value="1"/>
</dbReference>
<keyword evidence="22" id="KW-1185">Reference proteome</keyword>
<evidence type="ECO:0000256" key="3">
    <source>
        <dbReference type="ARBA" id="ARBA00004496"/>
    </source>
</evidence>
<dbReference type="Gene3D" id="3.30.465.10">
    <property type="match status" value="1"/>
</dbReference>
<comment type="subcellular location">
    <subcellularLocation>
        <location evidence="3 19">Cytoplasm</location>
    </subcellularLocation>
</comment>
<dbReference type="KEGG" id="pbal:CPBP_01104"/>
<dbReference type="Pfam" id="PF02873">
    <property type="entry name" value="MurB_C"/>
    <property type="match status" value="1"/>
</dbReference>
<dbReference type="GO" id="GO:0005829">
    <property type="term" value="C:cytosol"/>
    <property type="evidence" value="ECO:0007669"/>
    <property type="project" value="TreeGrafter"/>
</dbReference>
<dbReference type="InterPro" id="IPR016167">
    <property type="entry name" value="FAD-bd_PCMH_sub1"/>
</dbReference>
<evidence type="ECO:0000256" key="2">
    <source>
        <dbReference type="ARBA" id="ARBA00003921"/>
    </source>
</evidence>
<evidence type="ECO:0000256" key="17">
    <source>
        <dbReference type="ARBA" id="ARBA00031026"/>
    </source>
</evidence>
<keyword evidence="10 19" id="KW-0274">FAD</keyword>
<dbReference type="GO" id="GO:0071555">
    <property type="term" value="P:cell wall organization"/>
    <property type="evidence" value="ECO:0007669"/>
    <property type="project" value="UniProtKB-KW"/>
</dbReference>
<dbReference type="UniPathway" id="UPA00219"/>
<comment type="function">
    <text evidence="2 19">Cell wall formation.</text>
</comment>
<evidence type="ECO:0000256" key="9">
    <source>
        <dbReference type="ARBA" id="ARBA00022630"/>
    </source>
</evidence>
<evidence type="ECO:0000256" key="1">
    <source>
        <dbReference type="ARBA" id="ARBA00001974"/>
    </source>
</evidence>
<evidence type="ECO:0000256" key="5">
    <source>
        <dbReference type="ARBA" id="ARBA00012518"/>
    </source>
</evidence>
<dbReference type="AlphaFoldDB" id="A0A7L9RUR7"/>
<feature type="active site" description="Proton donor" evidence="19">
    <location>
        <position position="240"/>
    </location>
</feature>
<dbReference type="PANTHER" id="PTHR21071:SF4">
    <property type="entry name" value="UDP-N-ACETYLENOLPYRUVOYLGLUCOSAMINE REDUCTASE"/>
    <property type="match status" value="1"/>
</dbReference>
<dbReference type="InterPro" id="IPR016169">
    <property type="entry name" value="FAD-bd_PCMH_sub2"/>
</dbReference>
<name>A0A7L9RUR7_9PROT</name>
<evidence type="ECO:0000313" key="22">
    <source>
        <dbReference type="Proteomes" id="UP000594001"/>
    </source>
</evidence>
<evidence type="ECO:0000256" key="14">
    <source>
        <dbReference type="ARBA" id="ARBA00023002"/>
    </source>
</evidence>
<evidence type="ECO:0000256" key="4">
    <source>
        <dbReference type="ARBA" id="ARBA00004752"/>
    </source>
</evidence>
<keyword evidence="16 19" id="KW-0961">Cell wall biogenesis/degradation</keyword>
<dbReference type="GO" id="GO:0051301">
    <property type="term" value="P:cell division"/>
    <property type="evidence" value="ECO:0007669"/>
    <property type="project" value="UniProtKB-KW"/>
</dbReference>
<dbReference type="GO" id="GO:0071949">
    <property type="term" value="F:FAD binding"/>
    <property type="evidence" value="ECO:0007669"/>
    <property type="project" value="InterPro"/>
</dbReference>
<dbReference type="InterPro" id="IPR011601">
    <property type="entry name" value="MurB_C"/>
</dbReference>
<dbReference type="NCBIfam" id="TIGR00179">
    <property type="entry name" value="murB"/>
    <property type="match status" value="1"/>
</dbReference>
<evidence type="ECO:0000256" key="13">
    <source>
        <dbReference type="ARBA" id="ARBA00022984"/>
    </source>
</evidence>
<evidence type="ECO:0000256" key="8">
    <source>
        <dbReference type="ARBA" id="ARBA00022618"/>
    </source>
</evidence>
<dbReference type="GO" id="GO:0009252">
    <property type="term" value="P:peptidoglycan biosynthetic process"/>
    <property type="evidence" value="ECO:0007669"/>
    <property type="project" value="UniProtKB-UniRule"/>
</dbReference>
<keyword evidence="11 19" id="KW-0521">NADP</keyword>
<dbReference type="InterPro" id="IPR016166">
    <property type="entry name" value="FAD-bd_PCMH"/>
</dbReference>
<dbReference type="InterPro" id="IPR036318">
    <property type="entry name" value="FAD-bd_PCMH-like_sf"/>
</dbReference>
<dbReference type="InterPro" id="IPR006094">
    <property type="entry name" value="Oxid_FAD_bind_N"/>
</dbReference>
<sequence>MSWTLSVGSAKLDQRKDSCYIMISELPKVRGRYTVNESLSNYVWFKVGGPADVIFKPADLDDLVFFLKHTSPELDIFTLGLGSNVLIRDGGMNGVVIRLGRGFTECRIENDMIITGAGALDRNVALTAADAGLAGLEFLASIPGTIGGALKMNAGCYDGEVKDVLVWAKALDMQGNLKTYSVEELKYTYRHCGLDEPVIFVEACFKAKERLPSTVIHDKINDFLARREASQPIRSKTGGSTFKNPEGVKAWELVDKVGGRGLKIGDAQFSEKHCNFLINTNNATAADIEALGELVRSKVLQECGVDLHWEIMRIGKPAQ</sequence>
<dbReference type="PANTHER" id="PTHR21071">
    <property type="entry name" value="UDP-N-ACETYLENOLPYRUVOYLGLUCOSAMINE REDUCTASE"/>
    <property type="match status" value="1"/>
</dbReference>
<evidence type="ECO:0000256" key="19">
    <source>
        <dbReference type="HAMAP-Rule" id="MF_00037"/>
    </source>
</evidence>
<proteinExistence type="inferred from homology"/>
<comment type="cofactor">
    <cofactor evidence="1 19">
        <name>FAD</name>
        <dbReference type="ChEBI" id="CHEBI:57692"/>
    </cofactor>
</comment>
<keyword evidence="12 19" id="KW-0133">Cell shape</keyword>
<comment type="similarity">
    <text evidence="19">Belongs to the MurB family.</text>
</comment>
<evidence type="ECO:0000259" key="20">
    <source>
        <dbReference type="PROSITE" id="PS51387"/>
    </source>
</evidence>
<keyword evidence="15 19" id="KW-0131">Cell cycle</keyword>
<dbReference type="PROSITE" id="PS51387">
    <property type="entry name" value="FAD_PCMH"/>
    <property type="match status" value="1"/>
</dbReference>
<dbReference type="HAMAP" id="MF_00037">
    <property type="entry name" value="MurB"/>
    <property type="match status" value="1"/>
</dbReference>
<comment type="pathway">
    <text evidence="4 19">Cell wall biogenesis; peptidoglycan biosynthesis.</text>
</comment>
<evidence type="ECO:0000256" key="6">
    <source>
        <dbReference type="ARBA" id="ARBA00015188"/>
    </source>
</evidence>
<dbReference type="Pfam" id="PF01565">
    <property type="entry name" value="FAD_binding_4"/>
    <property type="match status" value="1"/>
</dbReference>
<evidence type="ECO:0000313" key="21">
    <source>
        <dbReference type="EMBL" id="QOL20314.1"/>
    </source>
</evidence>
<feature type="active site" evidence="19">
    <location>
        <position position="190"/>
    </location>
</feature>
<dbReference type="EMBL" id="CP054719">
    <property type="protein sequence ID" value="QOL20314.1"/>
    <property type="molecule type" value="Genomic_DNA"/>
</dbReference>
<gene>
    <name evidence="19 21" type="primary">murB</name>
    <name evidence="21" type="ORF">CPBP_01104</name>
</gene>
<keyword evidence="8 19" id="KW-0132">Cell division</keyword>
<dbReference type="EC" id="1.3.1.98" evidence="5 19"/>